<evidence type="ECO:0000313" key="1">
    <source>
        <dbReference type="EMBL" id="AQS55064.1"/>
    </source>
</evidence>
<evidence type="ECO:0000313" key="2">
    <source>
        <dbReference type="Proteomes" id="UP000188603"/>
    </source>
</evidence>
<proteinExistence type="predicted"/>
<gene>
    <name evidence="1" type="ORF">B0W44_04025</name>
</gene>
<dbReference type="EMBL" id="CP019699">
    <property type="protein sequence ID" value="AQS55064.1"/>
    <property type="molecule type" value="Genomic_DNA"/>
</dbReference>
<sequence length="75" mass="9225">MKWKKYNYLFRKGEKYFRVSPLDIQKASDWFQKYGTWSVFMWIFDLEYPVSLCRCLRWGILMVIVISELINQFLG</sequence>
<keyword evidence="2" id="KW-1185">Reference proteome</keyword>
<dbReference type="AlphaFoldDB" id="A0A1U9K4V5"/>
<reference evidence="1 2" key="1">
    <citation type="journal article" date="2015" name="Int. J. Syst. Evol. Microbiol.">
        <title>Novibacillus thermophilus gen. nov., sp. nov., a Gram-staining-negative and moderately thermophilic member of the family Thermoactinomycetaceae.</title>
        <authorList>
            <person name="Yang G."/>
            <person name="Chen J."/>
            <person name="Zhou S."/>
        </authorList>
    </citation>
    <scope>NUCLEOTIDE SEQUENCE [LARGE SCALE GENOMIC DNA]</scope>
    <source>
        <strain evidence="1 2">SG-1</strain>
    </source>
</reference>
<organism evidence="1 2">
    <name type="scientific">Novibacillus thermophilus</name>
    <dbReference type="NCBI Taxonomy" id="1471761"/>
    <lineage>
        <taxon>Bacteria</taxon>
        <taxon>Bacillati</taxon>
        <taxon>Bacillota</taxon>
        <taxon>Bacilli</taxon>
        <taxon>Bacillales</taxon>
        <taxon>Thermoactinomycetaceae</taxon>
        <taxon>Novibacillus</taxon>
    </lineage>
</organism>
<accession>A0A1U9K4V5</accession>
<dbReference type="STRING" id="1471761.B0W44_04025"/>
<dbReference type="KEGG" id="ntr:B0W44_04025"/>
<name>A0A1U9K4V5_9BACL</name>
<protein>
    <submittedName>
        <fullName evidence="1">Uncharacterized protein</fullName>
    </submittedName>
</protein>
<dbReference type="Proteomes" id="UP000188603">
    <property type="component" value="Chromosome"/>
</dbReference>